<feature type="domain" description="Transmembrane protein 131-like N-terminal" evidence="8">
    <location>
        <begin position="93"/>
        <end position="175"/>
    </location>
</feature>
<dbReference type="Pfam" id="PF24498">
    <property type="entry name" value="Ig_TMEM131L_3"/>
    <property type="match status" value="1"/>
</dbReference>
<feature type="domain" description="TMEM131L fifth Ig-like" evidence="12">
    <location>
        <begin position="747"/>
        <end position="810"/>
    </location>
</feature>
<dbReference type="PANTHER" id="PTHR22050:SF2">
    <property type="entry name" value="TRANSMEMBRANE PROTEIN 131-LIKE"/>
    <property type="match status" value="1"/>
</dbReference>
<feature type="region of interest" description="Disordered" evidence="7">
    <location>
        <begin position="1149"/>
        <end position="1169"/>
    </location>
</feature>
<evidence type="ECO:0000256" key="5">
    <source>
        <dbReference type="ARBA" id="ARBA00022989"/>
    </source>
</evidence>
<feature type="region of interest" description="Disordered" evidence="7">
    <location>
        <begin position="1213"/>
        <end position="1251"/>
    </location>
</feature>
<dbReference type="PANTHER" id="PTHR22050">
    <property type="entry name" value="RW1 PROTEIN HOMOLOG"/>
    <property type="match status" value="1"/>
</dbReference>
<evidence type="ECO:0000259" key="12">
    <source>
        <dbReference type="Pfam" id="PF24501"/>
    </source>
</evidence>
<dbReference type="InterPro" id="IPR055436">
    <property type="entry name" value="Ig_TMEM131L_4"/>
</dbReference>
<comment type="similarity">
    <text evidence="2">Belongs to the TMEM131 family.</text>
</comment>
<dbReference type="InterPro" id="IPR045695">
    <property type="entry name" value="TMEM131-like_Ig_dom2"/>
</dbReference>
<feature type="compositionally biased region" description="Low complexity" evidence="7">
    <location>
        <begin position="1522"/>
        <end position="1535"/>
    </location>
</feature>
<feature type="domain" description="TMEM131L third Ig-like" evidence="10">
    <location>
        <begin position="393"/>
        <end position="487"/>
    </location>
</feature>
<feature type="compositionally biased region" description="Polar residues" evidence="7">
    <location>
        <begin position="933"/>
        <end position="949"/>
    </location>
</feature>
<name>A0ABR1A913_HUSHU</name>
<feature type="domain" description="Transmembrane protein 131-like second Ig-like" evidence="9">
    <location>
        <begin position="202"/>
        <end position="351"/>
    </location>
</feature>
<comment type="caution">
    <text evidence="13">The sequence shown here is derived from an EMBL/GenBank/DDBJ whole genome shotgun (WGS) entry which is preliminary data.</text>
</comment>
<reference evidence="13 14" key="1">
    <citation type="submission" date="2021-05" db="EMBL/GenBank/DDBJ databases">
        <authorList>
            <person name="Zahm M."/>
            <person name="Klopp C."/>
            <person name="Cabau C."/>
            <person name="Kuhl H."/>
            <person name="Suciu R."/>
            <person name="Ciorpac M."/>
            <person name="Holostenco D."/>
            <person name="Gessner J."/>
            <person name="Wuertz S."/>
            <person name="Hohne C."/>
            <person name="Stock M."/>
            <person name="Gislard M."/>
            <person name="Lluch J."/>
            <person name="Milhes M."/>
            <person name="Lampietro C."/>
            <person name="Lopez Roques C."/>
            <person name="Donnadieu C."/>
            <person name="Du K."/>
            <person name="Schartl M."/>
            <person name="Guiguen Y."/>
        </authorList>
    </citation>
    <scope>NUCLEOTIDE SEQUENCE [LARGE SCALE GENOMIC DNA]</scope>
    <source>
        <strain evidence="13">Hh-F2</strain>
        <tissue evidence="13">Blood</tissue>
    </source>
</reference>
<evidence type="ECO:0000259" key="8">
    <source>
        <dbReference type="Pfam" id="PF12371"/>
    </source>
</evidence>
<dbReference type="Pfam" id="PF24499">
    <property type="entry name" value="Ig_TMEM131L_4"/>
    <property type="match status" value="1"/>
</dbReference>
<dbReference type="InterPro" id="IPR055437">
    <property type="entry name" value="TMEM131L_Ig_5"/>
</dbReference>
<feature type="domain" description="TMEM131L fourth Ig-like" evidence="11">
    <location>
        <begin position="567"/>
        <end position="697"/>
    </location>
</feature>
<feature type="compositionally biased region" description="Basic and acidic residues" evidence="7">
    <location>
        <begin position="1151"/>
        <end position="1163"/>
    </location>
</feature>
<dbReference type="InterPro" id="IPR055435">
    <property type="entry name" value="Ig_TMEM131L_3"/>
</dbReference>
<evidence type="ECO:0000259" key="10">
    <source>
        <dbReference type="Pfam" id="PF24498"/>
    </source>
</evidence>
<proteinExistence type="inferred from homology"/>
<feature type="region of interest" description="Disordered" evidence="7">
    <location>
        <begin position="912"/>
        <end position="953"/>
    </location>
</feature>
<dbReference type="Pfam" id="PF12371">
    <property type="entry name" value="TMEM131_like_N"/>
    <property type="match status" value="1"/>
</dbReference>
<evidence type="ECO:0000256" key="1">
    <source>
        <dbReference type="ARBA" id="ARBA00004479"/>
    </source>
</evidence>
<gene>
    <name evidence="13" type="ORF">HHUSO_G2900</name>
</gene>
<dbReference type="Pfam" id="PF24501">
    <property type="entry name" value="Ig_TMEM131L_5"/>
    <property type="match status" value="1"/>
</dbReference>
<keyword evidence="3" id="KW-0812">Transmembrane</keyword>
<dbReference type="InterPro" id="IPR022113">
    <property type="entry name" value="TMEM131L_N"/>
</dbReference>
<dbReference type="Gene3D" id="2.60.40.10">
    <property type="entry name" value="Immunoglobulins"/>
    <property type="match status" value="1"/>
</dbReference>
<evidence type="ECO:0000256" key="6">
    <source>
        <dbReference type="ARBA" id="ARBA00023136"/>
    </source>
</evidence>
<accession>A0ABR1A913</accession>
<feature type="compositionally biased region" description="Low complexity" evidence="7">
    <location>
        <begin position="1213"/>
        <end position="1237"/>
    </location>
</feature>
<dbReference type="Proteomes" id="UP001369086">
    <property type="component" value="Unassembled WGS sequence"/>
</dbReference>
<dbReference type="InterPro" id="IPR039877">
    <property type="entry name" value="TMEM131-like"/>
</dbReference>
<organism evidence="13 14">
    <name type="scientific">Huso huso</name>
    <name type="common">Beluga</name>
    <name type="synonym">Acipenser huso</name>
    <dbReference type="NCBI Taxonomy" id="61971"/>
    <lineage>
        <taxon>Eukaryota</taxon>
        <taxon>Metazoa</taxon>
        <taxon>Chordata</taxon>
        <taxon>Craniata</taxon>
        <taxon>Vertebrata</taxon>
        <taxon>Euteleostomi</taxon>
        <taxon>Actinopterygii</taxon>
        <taxon>Chondrostei</taxon>
        <taxon>Acipenseriformes</taxon>
        <taxon>Acipenseridae</taxon>
        <taxon>Huso</taxon>
    </lineage>
</organism>
<evidence type="ECO:0000313" key="14">
    <source>
        <dbReference type="Proteomes" id="UP001369086"/>
    </source>
</evidence>
<dbReference type="Pfam" id="PF19532">
    <property type="entry name" value="Ig_TMEM131L_2nd"/>
    <property type="match status" value="1"/>
</dbReference>
<protein>
    <submittedName>
        <fullName evidence="13">Transmembrane protein 131-like isoform X1</fullName>
    </submittedName>
</protein>
<keyword evidence="14" id="KW-1185">Reference proteome</keyword>
<evidence type="ECO:0000256" key="2">
    <source>
        <dbReference type="ARBA" id="ARBA00006682"/>
    </source>
</evidence>
<evidence type="ECO:0000313" key="13">
    <source>
        <dbReference type="EMBL" id="KAK6493334.1"/>
    </source>
</evidence>
<keyword evidence="5" id="KW-1133">Transmembrane helix</keyword>
<keyword evidence="6" id="KW-0472">Membrane</keyword>
<keyword evidence="4" id="KW-0732">Signal</keyword>
<evidence type="ECO:0000259" key="9">
    <source>
        <dbReference type="Pfam" id="PF19532"/>
    </source>
</evidence>
<dbReference type="EMBL" id="JAHFZB010000002">
    <property type="protein sequence ID" value="KAK6493334.1"/>
    <property type="molecule type" value="Genomic_DNA"/>
</dbReference>
<dbReference type="InterPro" id="IPR013783">
    <property type="entry name" value="Ig-like_fold"/>
</dbReference>
<comment type="subcellular location">
    <subcellularLocation>
        <location evidence="1">Membrane</location>
        <topology evidence="1">Single-pass type I membrane protein</topology>
    </subcellularLocation>
</comment>
<sequence>MAGLRDLQHGSYCYEKTWIQLLLGSLLQLILHCFHEGEAQLQALTQMSSMVEVWQAEEVGILFPIQAEAEKSTEDLLQEEGSSFTVPSGRALYFQPSVLDFGTQLVGLPRAETIYVHNPSQELPVTLISMFTSSRHFHMPSFQRRVIRPRGKTSFRVIFLPTEEGNVENSLFINTSSHGVLSYQIFGVGVSSGASNLAQKKPSVLIFPHIQSIQLTQTQEDASDTRILVLQLECSLLNKSNKYSQGFSFVTDKKPVVQISLSEKREKHEEFEKLKQYILEHISVLLVIPTGENGLWEPKINIYILNSGAKHLYVKEIQIVSKTESTVEFEPLPLSASAANFTHVASVVCKANSRDNKNKCLSQISMQVLKGSYTLKTYPAFLITDGSGYEPPTLFHMKQKQNGRELLDIWMTNGFDFSFTVNDVIRPHEVEGLFKILNFSGPVTLPPGCWKVFSLQFTARNAPVNVMTSLVLVTSAGFSLEMPLQISSTMSEQGDLIIEASAECDTQCLLGMPATAGPQWQKSLLLDSSTWKVDIGLATELCDMWQNRKNLKTCSWPRLPMESGVTMDFGATLVNDSKMKHFTLKSPLASPITVQLLPLSLYPDPLGALDLLTKWFKINPLAVNVTTTEFTLTKNLDTSDNKSMTGERVQQINLQPWETKEIGVIFTPAEHKTVTSIILIRNNLTVFDMVTVKGLGAREMLRVGGKLPGPGASLRFNFPQSTLMECRNGLKNNKPPYVIQKSFKVENAGELPLKVISMNINGYKCQGFGFEVLECHSFQMDYNSSREISIAFTPDFTSSRVFRDLTLVTGRGSLFSFTLNVTLPHHMLPLCAQVVPGPSWEENFWVVTIIVTCVSLFGVCWMACYQARYILTEFSTPGTRHNHDSALTQDNSPVDTVSSSSARITGSCKTFVDSCSTSDKGKGKGSPAVANGPNRNQNGSKKNSGTPAQPQKKHKVSVYYSKYKVNPIATVATAAEEECLPMKEMDSLGDYMDQDPTTCNNNTDEDTALPEISAQCIKDPYQSAEDEGEVAACLVPMETHSKHNENLTETIGSRPDLYACSSEEKPLNNQVTRIQQCSNFFPFMEKKAWEKVDASTAELREDAQLKKKPQERVEFNTTAANGKARRNSGKNRRKVAVIVGVPEHTVAVSTEKNRDLERKESRNFNRSRNRCLNGKQEAVKSCPKLDSPLKQMQNAVCLANPRRKCLDRRLFSDSGSDSGSSSGSVRASRGSWGSWSSLDGEKDHNSTKLHCTTSTAKRENIQNGVFPADRGCCPTPNPNYSLLYQMEKTQMPETVPATNFTPSFAAVAAGVERNTGVSSPYQTEEMWSAPSVPLTTDFRYSPPESLPCIPQGSIYNGFPWTVNSQCAIPYPYCEQSSYYPVLNENVHFQNAFPGQETQSLPYAPQPYAPQPYAPQPYAPQPCAPQPCWNEEETQGITSAWESTGCVGSKPYFSGTRSLSPMSSLFGSIWTPKSDPYQSQFQHNRSLSYSSVSKEQSVICKQKQFSSFDPFRCHMNLDIWNSSSSRSTNSQLSSDSGYCGDV</sequence>
<evidence type="ECO:0000256" key="3">
    <source>
        <dbReference type="ARBA" id="ARBA00022692"/>
    </source>
</evidence>
<evidence type="ECO:0000256" key="7">
    <source>
        <dbReference type="SAM" id="MobiDB-lite"/>
    </source>
</evidence>
<evidence type="ECO:0000256" key="4">
    <source>
        <dbReference type="ARBA" id="ARBA00022729"/>
    </source>
</evidence>
<feature type="region of interest" description="Disordered" evidence="7">
    <location>
        <begin position="1522"/>
        <end position="1541"/>
    </location>
</feature>
<evidence type="ECO:0000259" key="11">
    <source>
        <dbReference type="Pfam" id="PF24499"/>
    </source>
</evidence>